<dbReference type="Proteomes" id="UP000054454">
    <property type="component" value="Unassembled WGS sequence"/>
</dbReference>
<dbReference type="GO" id="GO:0005737">
    <property type="term" value="C:cytoplasm"/>
    <property type="evidence" value="ECO:0007669"/>
    <property type="project" value="UniProtKB-SubCell"/>
</dbReference>
<dbReference type="GeneID" id="28935423"/>
<dbReference type="RefSeq" id="XP_018226923.1">
    <property type="nucleotide sequence ID" value="XM_018369221.1"/>
</dbReference>
<dbReference type="Gene3D" id="3.60.20.10">
    <property type="entry name" value="Glutamine Phosphoribosylpyrophosphate, subunit 1, domain 1"/>
    <property type="match status" value="1"/>
</dbReference>
<accession>A0A0W4ZP34</accession>
<dbReference type="InterPro" id="IPR016295">
    <property type="entry name" value="Proteasome_beta4"/>
</dbReference>
<proteinExistence type="inferred from homology"/>
<dbReference type="CDD" id="cd03760">
    <property type="entry name" value="proteasome_beta_type_4"/>
    <property type="match status" value="1"/>
</dbReference>
<dbReference type="EMBL" id="LFVZ01000003">
    <property type="protein sequence ID" value="KTW30132.1"/>
    <property type="molecule type" value="Genomic_DNA"/>
</dbReference>
<keyword evidence="6" id="KW-1185">Reference proteome</keyword>
<gene>
    <name evidence="5" type="ORF">T552_00610</name>
</gene>
<dbReference type="PROSITE" id="PS00854">
    <property type="entry name" value="PROTEASOME_BETA_1"/>
    <property type="match status" value="1"/>
</dbReference>
<dbReference type="PANTHER" id="PTHR32194">
    <property type="entry name" value="METALLOPROTEASE TLDD"/>
    <property type="match status" value="1"/>
</dbReference>
<comment type="similarity">
    <text evidence="4">Belongs to the peptidase T1B family.</text>
</comment>
<dbReference type="SUPFAM" id="SSF56235">
    <property type="entry name" value="N-terminal nucleophile aminohydrolases (Ntn hydrolases)"/>
    <property type="match status" value="1"/>
</dbReference>
<dbReference type="InterPro" id="IPR016050">
    <property type="entry name" value="Proteasome_bsu_CS"/>
</dbReference>
<dbReference type="InterPro" id="IPR029055">
    <property type="entry name" value="Ntn_hydrolases_N"/>
</dbReference>
<dbReference type="OrthoDB" id="10248542at2759"/>
<dbReference type="Pfam" id="PF00227">
    <property type="entry name" value="Proteasome"/>
    <property type="match status" value="2"/>
</dbReference>
<dbReference type="PIRSF" id="PIRSF001213">
    <property type="entry name" value="Psome_endopept_beta"/>
    <property type="match status" value="1"/>
</dbReference>
<evidence type="ECO:0000256" key="4">
    <source>
        <dbReference type="PIRNR" id="PIRNR001213"/>
    </source>
</evidence>
<evidence type="ECO:0000256" key="3">
    <source>
        <dbReference type="ARBA" id="ARBA00023242"/>
    </source>
</evidence>
<keyword evidence="1 4" id="KW-0963">Cytoplasm</keyword>
<evidence type="ECO:0000256" key="2">
    <source>
        <dbReference type="ARBA" id="ARBA00022942"/>
    </source>
</evidence>
<dbReference type="AlphaFoldDB" id="A0A0W4ZP34"/>
<reference evidence="6" key="1">
    <citation type="journal article" date="2016" name="Nat. Commun.">
        <title>Genome analysis of three Pneumocystis species reveals adaptation mechanisms to life exclusively in mammalian hosts.</title>
        <authorList>
            <person name="Ma L."/>
            <person name="Chen Z."/>
            <person name="Huang D.W."/>
            <person name="Kutty G."/>
            <person name="Ishihara M."/>
            <person name="Wang H."/>
            <person name="Abouelleil A."/>
            <person name="Bishop L."/>
            <person name="Davey E."/>
            <person name="Deng R."/>
            <person name="Deng X."/>
            <person name="Fan L."/>
            <person name="Fantoni G."/>
            <person name="Fitzgerald M."/>
            <person name="Gogineni E."/>
            <person name="Goldberg J.M."/>
            <person name="Handley G."/>
            <person name="Hu X."/>
            <person name="Huber C."/>
            <person name="Jiao X."/>
            <person name="Jones K."/>
            <person name="Levin J.Z."/>
            <person name="Liu Y."/>
            <person name="Macdonald P."/>
            <person name="Melnikov A."/>
            <person name="Raley C."/>
            <person name="Sassi M."/>
            <person name="Sherman B.T."/>
            <person name="Song X."/>
            <person name="Sykes S."/>
            <person name="Tran B."/>
            <person name="Walsh L."/>
            <person name="Xia Y."/>
            <person name="Yang J."/>
            <person name="Young S."/>
            <person name="Zeng Q."/>
            <person name="Zheng X."/>
            <person name="Stephens R."/>
            <person name="Nusbaum C."/>
            <person name="Birren B.W."/>
            <person name="Azadi P."/>
            <person name="Lempicki R.A."/>
            <person name="Cuomo C.A."/>
            <person name="Kovacs J.A."/>
        </authorList>
    </citation>
    <scope>NUCLEOTIDE SEQUENCE [LARGE SCALE GENOMIC DNA]</scope>
    <source>
        <strain evidence="6">B80</strain>
    </source>
</reference>
<organism evidence="5 6">
    <name type="scientific">Pneumocystis carinii (strain B80)</name>
    <name type="common">Rat pneumocystis pneumonia agent</name>
    <name type="synonym">Pneumocystis carinii f. sp. carinii</name>
    <dbReference type="NCBI Taxonomy" id="1408658"/>
    <lineage>
        <taxon>Eukaryota</taxon>
        <taxon>Fungi</taxon>
        <taxon>Dikarya</taxon>
        <taxon>Ascomycota</taxon>
        <taxon>Taphrinomycotina</taxon>
        <taxon>Pneumocystomycetes</taxon>
        <taxon>Pneumocystaceae</taxon>
        <taxon>Pneumocystis</taxon>
    </lineage>
</organism>
<comment type="caution">
    <text evidence="5">The sequence shown here is derived from an EMBL/GenBank/DDBJ whole genome shotgun (WGS) entry which is preliminary data.</text>
</comment>
<dbReference type="GO" id="GO:0005634">
    <property type="term" value="C:nucleus"/>
    <property type="evidence" value="ECO:0007669"/>
    <property type="project" value="UniProtKB-SubCell"/>
</dbReference>
<dbReference type="InterPro" id="IPR001353">
    <property type="entry name" value="Proteasome_sua/b"/>
</dbReference>
<keyword evidence="3 4" id="KW-0539">Nucleus</keyword>
<dbReference type="VEuPathDB" id="FungiDB:T552_00610"/>
<dbReference type="PANTHER" id="PTHR32194:SF6">
    <property type="entry name" value="PROTEASOME SUBUNIT BETA"/>
    <property type="match status" value="1"/>
</dbReference>
<comment type="subcellular location">
    <subcellularLocation>
        <location evidence="4">Cytoplasm</location>
    </subcellularLocation>
    <subcellularLocation>
        <location evidence="4">Nucleus</location>
    </subcellularLocation>
</comment>
<sequence>MLGHSPLYFKDDKESSYFLNEQNSFNRTLKPILTGSSVLGLKFKDGVMLAADNLASYGSLAKYNDVERIFSFEKTIIGVSGEISDFQYIKRLIHSFVIKEKNYEDGHFPSSSHIYEYLTHVLYKRRTKLDPLLNSCIVAGLDPENVSICVPRSFCGQSEFFLGYVDFLGVTYSAPCIATGYGAYIAIPLLREATDDERYTQLSREDARKVIDNCMRVLYCRDSRSVNKFSVATVTRDSIVFDTNQSVDTYWNFAEKIQGYGA</sequence>
<evidence type="ECO:0000313" key="6">
    <source>
        <dbReference type="Proteomes" id="UP000054454"/>
    </source>
</evidence>
<dbReference type="GO" id="GO:0051603">
    <property type="term" value="P:proteolysis involved in protein catabolic process"/>
    <property type="evidence" value="ECO:0007669"/>
    <property type="project" value="InterPro"/>
</dbReference>
<dbReference type="InterPro" id="IPR023333">
    <property type="entry name" value="Proteasome_suB-type"/>
</dbReference>
<comment type="function">
    <text evidence="4">Non-catalytic component of the proteasome.</text>
</comment>
<evidence type="ECO:0000256" key="1">
    <source>
        <dbReference type="ARBA" id="ARBA00022490"/>
    </source>
</evidence>
<name>A0A0W4ZP34_PNEC8</name>
<evidence type="ECO:0000313" key="5">
    <source>
        <dbReference type="EMBL" id="KTW30132.1"/>
    </source>
</evidence>
<dbReference type="GO" id="GO:0019774">
    <property type="term" value="C:proteasome core complex, beta-subunit complex"/>
    <property type="evidence" value="ECO:0007669"/>
    <property type="project" value="UniProtKB-UniRule"/>
</dbReference>
<keyword evidence="2 4" id="KW-0647">Proteasome</keyword>
<protein>
    <recommendedName>
        <fullName evidence="4">Proteasome subunit beta</fullName>
    </recommendedName>
</protein>